<comment type="subcellular location">
    <subcellularLocation>
        <location evidence="1">Cell membrane</location>
    </subcellularLocation>
</comment>
<reference evidence="9 10" key="1">
    <citation type="submission" date="2019-01" db="EMBL/GenBank/DDBJ databases">
        <authorList>
            <person name="Brito A."/>
        </authorList>
    </citation>
    <scope>NUCLEOTIDE SEQUENCE [LARGE SCALE GENOMIC DNA]</scope>
    <source>
        <strain evidence="9">1</strain>
    </source>
</reference>
<evidence type="ECO:0000259" key="7">
    <source>
        <dbReference type="Pfam" id="PF01145"/>
    </source>
</evidence>
<feature type="domain" description="Flotillin C-terminal" evidence="8">
    <location>
        <begin position="560"/>
        <end position="673"/>
    </location>
</feature>
<evidence type="ECO:0000256" key="1">
    <source>
        <dbReference type="ARBA" id="ARBA00004236"/>
    </source>
</evidence>
<gene>
    <name evidence="9" type="ORF">H1P_660033</name>
</gene>
<sequence>MLFWLTLIQHLSLENTITPTAVNNISNLKFVSAKENNLMIQTITTQPIQPKLAQMSGALIIPGVAGVILLFILLSVFAYTRVYTITPNNEAFVRTGGVIKKDKMVILNGGCVVLPGFHEITRVPLREISIDVERTGKLAVRTQDYLRANMRVTFYVCINANEQDVLTAAARLSKQGKISEIDIKEALEKRADDAIRAAAKRKSIAEIDSDKLGFADEVLNLIQQDLKKVGLTLNNIAISEIEESDTYDENNFFDAQGVKLRTETIQRSIKQKMEVELTTNQEKKELELNTQLAIKQQELAAEKQALQITQEKENANLNQQKEVEFLKAKTEREIQEAQDQEIAKIERNKILQDKVVEEEKIQQELAVQQSRIEADIALEEQNKELKIAQALQQQAAEVAEINRQKAVEESKIQQQLAIQNRQITADIALEEKNKELKIAQALQQQESEVAEINRQKIVEASRLTAKIEVAQAEQTSQIAQQEAAIAISEKERERFNTEAERAQAEAAVITATEIEQAEREQRLSIIAAEQEAAQLRINDQNVVELDVFRRKRQAEIARQAAELEAESIRTLAEANQYKALAEAEGKKALIEAENSLNDANRTAELIKMIWPELAGKLPEIMQSLAPQPGVLGETKIYAFPGGNSSSGNGNIGDINKLLLSTSGLSLIETLLNEGNLTSLLTVLKQLLSSSETPTNQTSISKINPTQQDNQN</sequence>
<evidence type="ECO:0000256" key="2">
    <source>
        <dbReference type="ARBA" id="ARBA00007161"/>
    </source>
</evidence>
<dbReference type="SUPFAM" id="SSF117892">
    <property type="entry name" value="Band 7/SPFH domain"/>
    <property type="match status" value="1"/>
</dbReference>
<dbReference type="AlphaFoldDB" id="A0A563W324"/>
<keyword evidence="4 6" id="KW-0472">Membrane</keyword>
<accession>A0A563W324</accession>
<dbReference type="GO" id="GO:0005886">
    <property type="term" value="C:plasma membrane"/>
    <property type="evidence" value="ECO:0007669"/>
    <property type="project" value="UniProtKB-SubCell"/>
</dbReference>
<keyword evidence="6" id="KW-1133">Transmembrane helix</keyword>
<dbReference type="Proteomes" id="UP000320055">
    <property type="component" value="Unassembled WGS sequence"/>
</dbReference>
<evidence type="ECO:0000313" key="10">
    <source>
        <dbReference type="Proteomes" id="UP000320055"/>
    </source>
</evidence>
<evidence type="ECO:0000313" key="9">
    <source>
        <dbReference type="EMBL" id="VEP17943.1"/>
    </source>
</evidence>
<keyword evidence="6" id="KW-0812">Transmembrane</keyword>
<dbReference type="PANTHER" id="PTHR13806">
    <property type="entry name" value="FLOTILLIN-RELATED"/>
    <property type="match status" value="1"/>
</dbReference>
<evidence type="ECO:0008006" key="11">
    <source>
        <dbReference type="Google" id="ProtNLM"/>
    </source>
</evidence>
<evidence type="ECO:0000256" key="6">
    <source>
        <dbReference type="SAM" id="Phobius"/>
    </source>
</evidence>
<dbReference type="Pfam" id="PF01145">
    <property type="entry name" value="Band_7"/>
    <property type="match status" value="1"/>
</dbReference>
<keyword evidence="5" id="KW-0175">Coiled coil</keyword>
<feature type="coiled-coil region" evidence="5">
    <location>
        <begin position="292"/>
        <end position="347"/>
    </location>
</feature>
<organism evidence="9 10">
    <name type="scientific">Hyella patelloides LEGE 07179</name>
    <dbReference type="NCBI Taxonomy" id="945734"/>
    <lineage>
        <taxon>Bacteria</taxon>
        <taxon>Bacillati</taxon>
        <taxon>Cyanobacteriota</taxon>
        <taxon>Cyanophyceae</taxon>
        <taxon>Pleurocapsales</taxon>
        <taxon>Hyellaceae</taxon>
        <taxon>Hyella</taxon>
    </lineage>
</organism>
<protein>
    <recommendedName>
        <fullName evidence="11">Band 7 domain-containing protein</fullName>
    </recommendedName>
</protein>
<dbReference type="Pfam" id="PF15975">
    <property type="entry name" value="Flot"/>
    <property type="match status" value="1"/>
</dbReference>
<feature type="coiled-coil region" evidence="5">
    <location>
        <begin position="378"/>
        <end position="411"/>
    </location>
</feature>
<comment type="similarity">
    <text evidence="2">Belongs to the band 7/mec-2 family. Flotillin subfamily.</text>
</comment>
<feature type="transmembrane region" description="Helical" evidence="6">
    <location>
        <begin position="58"/>
        <end position="79"/>
    </location>
</feature>
<keyword evidence="10" id="KW-1185">Reference proteome</keyword>
<dbReference type="OrthoDB" id="9815577at2"/>
<evidence type="ECO:0000256" key="3">
    <source>
        <dbReference type="ARBA" id="ARBA00022475"/>
    </source>
</evidence>
<evidence type="ECO:0000256" key="4">
    <source>
        <dbReference type="ARBA" id="ARBA00023136"/>
    </source>
</evidence>
<dbReference type="EMBL" id="CAACVJ010000623">
    <property type="protein sequence ID" value="VEP17943.1"/>
    <property type="molecule type" value="Genomic_DNA"/>
</dbReference>
<dbReference type="Gene3D" id="3.30.479.30">
    <property type="entry name" value="Band 7 domain"/>
    <property type="match status" value="1"/>
</dbReference>
<dbReference type="InterPro" id="IPR036013">
    <property type="entry name" value="Band_7/SPFH_dom_sf"/>
</dbReference>
<keyword evidence="3" id="KW-1003">Cell membrane</keyword>
<dbReference type="InterPro" id="IPR001107">
    <property type="entry name" value="Band_7"/>
</dbReference>
<dbReference type="InterPro" id="IPR031905">
    <property type="entry name" value="Flotillin_C"/>
</dbReference>
<evidence type="ECO:0000259" key="8">
    <source>
        <dbReference type="Pfam" id="PF15975"/>
    </source>
</evidence>
<feature type="coiled-coil region" evidence="5">
    <location>
        <begin position="478"/>
        <end position="507"/>
    </location>
</feature>
<proteinExistence type="inferred from homology"/>
<dbReference type="RefSeq" id="WP_144867299.1">
    <property type="nucleotide sequence ID" value="NZ_LR213825.1"/>
</dbReference>
<evidence type="ECO:0000256" key="5">
    <source>
        <dbReference type="SAM" id="Coils"/>
    </source>
</evidence>
<name>A0A563W324_9CYAN</name>
<feature type="domain" description="Band 7" evidence="7">
    <location>
        <begin position="85"/>
        <end position="254"/>
    </location>
</feature>
<dbReference type="InterPro" id="IPR027705">
    <property type="entry name" value="Flotillin_fam"/>
</dbReference>
<dbReference type="PANTHER" id="PTHR13806:SF31">
    <property type="entry name" value="FLOTILLIN-LIKE PROTEIN 1-RELATED"/>
    <property type="match status" value="1"/>
</dbReference>